<dbReference type="Proteomes" id="UP000437736">
    <property type="component" value="Unassembled WGS sequence"/>
</dbReference>
<protein>
    <submittedName>
        <fullName evidence="1">Uncharacterized protein</fullName>
    </submittedName>
</protein>
<name>A0ABW9R0K6_9ACTN</name>
<comment type="caution">
    <text evidence="1">The sequence shown here is derived from an EMBL/GenBank/DDBJ whole genome shotgun (WGS) entry which is preliminary data.</text>
</comment>
<keyword evidence="2" id="KW-1185">Reference proteome</keyword>
<gene>
    <name evidence="1" type="ORF">GHK86_16185</name>
</gene>
<organism evidence="1 2">
    <name type="scientific">Acidiferrimicrobium australe</name>
    <dbReference type="NCBI Taxonomy" id="2664430"/>
    <lineage>
        <taxon>Bacteria</taxon>
        <taxon>Bacillati</taxon>
        <taxon>Actinomycetota</taxon>
        <taxon>Acidimicrobiia</taxon>
        <taxon>Acidimicrobiales</taxon>
        <taxon>Acidimicrobiaceae</taxon>
        <taxon>Acidiferrimicrobium</taxon>
    </lineage>
</organism>
<evidence type="ECO:0000313" key="1">
    <source>
        <dbReference type="EMBL" id="MST34253.1"/>
    </source>
</evidence>
<proteinExistence type="predicted"/>
<sequence>MTGRFLTQPRSRTRSRLRPWYQKRPYQLAVAAVVVATAVVTDRYDRYDPVQQQHRLTSLASTVRSDLQFCRDGVALVERRWAALPADATVAQRRQVGTIASDAEPSCTPVGQDGGVYSLASLQPPRGLPHTNELTQALYDATEWAYPSAARYLLAVETLARNPGDAGAELQATDAQQSMRSFRSEADALVAKVAHGLAMHKAPSLGLPPT</sequence>
<dbReference type="EMBL" id="WJHE01000917">
    <property type="protein sequence ID" value="MST34253.1"/>
    <property type="molecule type" value="Genomic_DNA"/>
</dbReference>
<reference evidence="1 2" key="1">
    <citation type="submission" date="2019-11" db="EMBL/GenBank/DDBJ databases">
        <title>Acidiferrimicrobium australis gen. nov., sp. nov., an acidophilic and obligately heterotrophic, member of the Actinobacteria that catalyses dissimilatory oxido- reduction of iron isolated from metal-rich acidic water in Chile.</title>
        <authorList>
            <person name="Gonzalez D."/>
            <person name="Huber K."/>
            <person name="Hedrich S."/>
            <person name="Rojas-Villalobos C."/>
            <person name="Quatrini R."/>
            <person name="Dinamarca M.A."/>
            <person name="Schwarz A."/>
            <person name="Canales C."/>
            <person name="Nancucheo I."/>
        </authorList>
    </citation>
    <scope>NUCLEOTIDE SEQUENCE [LARGE SCALE GENOMIC DNA]</scope>
    <source>
        <strain evidence="1 2">USS-CCA1</strain>
    </source>
</reference>
<accession>A0ABW9R0K6</accession>
<evidence type="ECO:0000313" key="2">
    <source>
        <dbReference type="Proteomes" id="UP000437736"/>
    </source>
</evidence>